<dbReference type="SUPFAM" id="SSF56300">
    <property type="entry name" value="Metallo-dependent phosphatases"/>
    <property type="match status" value="1"/>
</dbReference>
<dbReference type="InterPro" id="IPR029052">
    <property type="entry name" value="Metallo-depent_PP-like"/>
</dbReference>
<gene>
    <name evidence="3" type="ORF">Ga0061069_101100</name>
</gene>
<name>A0A0K6HQF6_9BURK</name>
<organism evidence="3 4">
    <name type="scientific">Thiomonas bhubaneswarensis</name>
    <dbReference type="NCBI Taxonomy" id="339866"/>
    <lineage>
        <taxon>Bacteria</taxon>
        <taxon>Pseudomonadati</taxon>
        <taxon>Pseudomonadota</taxon>
        <taxon>Betaproteobacteria</taxon>
        <taxon>Burkholderiales</taxon>
        <taxon>Thiomonas</taxon>
    </lineage>
</organism>
<dbReference type="InterPro" id="IPR050126">
    <property type="entry name" value="Ap4A_hydrolase"/>
</dbReference>
<dbReference type="PANTHER" id="PTHR42850">
    <property type="entry name" value="METALLOPHOSPHOESTERASE"/>
    <property type="match status" value="1"/>
</dbReference>
<dbReference type="Proteomes" id="UP000183649">
    <property type="component" value="Unassembled WGS sequence"/>
</dbReference>
<proteinExistence type="predicted"/>
<sequence>MRIAIVSDIHGNLPALEAVLADIAGRGADLTVNCGDLLSGPLWPRETAERLMALNLPTIAGNHERQLLACARRPGGASDQYAFEHTTAAQREWLAALTGRLEPVPGVLMVHGRPDSDLEYLLDTVDAAEPSGVRAATPGEVGERVRGVGGGTRGLRPQPSSGCDAASRRPAGGQPR</sequence>
<dbReference type="GO" id="GO:0016791">
    <property type="term" value="F:phosphatase activity"/>
    <property type="evidence" value="ECO:0007669"/>
    <property type="project" value="TreeGrafter"/>
</dbReference>
<evidence type="ECO:0000313" key="4">
    <source>
        <dbReference type="Proteomes" id="UP000183649"/>
    </source>
</evidence>
<dbReference type="EMBL" id="CYHF01000001">
    <property type="protein sequence ID" value="CUA93089.1"/>
    <property type="molecule type" value="Genomic_DNA"/>
</dbReference>
<dbReference type="AlphaFoldDB" id="A0A0K6HQF6"/>
<accession>A0A0K6HQF6</accession>
<dbReference type="GO" id="GO:0005737">
    <property type="term" value="C:cytoplasm"/>
    <property type="evidence" value="ECO:0007669"/>
    <property type="project" value="TreeGrafter"/>
</dbReference>
<keyword evidence="4" id="KW-1185">Reference proteome</keyword>
<evidence type="ECO:0000256" key="1">
    <source>
        <dbReference type="SAM" id="MobiDB-lite"/>
    </source>
</evidence>
<feature type="domain" description="Calcineurin-like phosphoesterase" evidence="2">
    <location>
        <begin position="1"/>
        <end position="115"/>
    </location>
</feature>
<dbReference type="InterPro" id="IPR004843">
    <property type="entry name" value="Calcineurin-like_PHP"/>
</dbReference>
<dbReference type="Gene3D" id="3.60.21.10">
    <property type="match status" value="1"/>
</dbReference>
<evidence type="ECO:0000259" key="2">
    <source>
        <dbReference type="Pfam" id="PF00149"/>
    </source>
</evidence>
<dbReference type="PANTHER" id="PTHR42850:SF2">
    <property type="entry name" value="BLL5683 PROTEIN"/>
    <property type="match status" value="1"/>
</dbReference>
<dbReference type="CDD" id="cd00838">
    <property type="entry name" value="MPP_superfamily"/>
    <property type="match status" value="1"/>
</dbReference>
<dbReference type="Pfam" id="PF00149">
    <property type="entry name" value="Metallophos"/>
    <property type="match status" value="1"/>
</dbReference>
<feature type="region of interest" description="Disordered" evidence="1">
    <location>
        <begin position="134"/>
        <end position="176"/>
    </location>
</feature>
<dbReference type="STRING" id="339866.GCA_001418255_00099"/>
<reference evidence="4" key="1">
    <citation type="submission" date="2015-08" db="EMBL/GenBank/DDBJ databases">
        <authorList>
            <person name="Varghese N."/>
        </authorList>
    </citation>
    <scope>NUCLEOTIDE SEQUENCE [LARGE SCALE GENOMIC DNA]</scope>
    <source>
        <strain evidence="4">DSM 18181</strain>
    </source>
</reference>
<evidence type="ECO:0000313" key="3">
    <source>
        <dbReference type="EMBL" id="CUA93089.1"/>
    </source>
</evidence>
<protein>
    <submittedName>
        <fullName evidence="3">Calcineurin-like phosphoesterase superfamily domain</fullName>
    </submittedName>
</protein>